<evidence type="ECO:0000256" key="2">
    <source>
        <dbReference type="ARBA" id="ARBA00023002"/>
    </source>
</evidence>
<keyword evidence="6" id="KW-1185">Reference proteome</keyword>
<evidence type="ECO:0000313" key="5">
    <source>
        <dbReference type="EMBL" id="MBD8084185.1"/>
    </source>
</evidence>
<dbReference type="PRINTS" id="PR00081">
    <property type="entry name" value="GDHRDH"/>
</dbReference>
<dbReference type="Gene3D" id="3.40.50.720">
    <property type="entry name" value="NAD(P)-binding Rossmann-like Domain"/>
    <property type="match status" value="1"/>
</dbReference>
<accession>A0ABR8ZFV1</accession>
<gene>
    <name evidence="5" type="ORF">IC610_17375</name>
</gene>
<evidence type="ECO:0000256" key="3">
    <source>
        <dbReference type="RuleBase" id="RU000363"/>
    </source>
</evidence>
<comment type="caution">
    <text evidence="5">The sequence shown here is derived from an EMBL/GenBank/DDBJ whole genome shotgun (WGS) entry which is preliminary data.</text>
</comment>
<comment type="similarity">
    <text evidence="1 3">Belongs to the short-chain dehydrogenases/reductases (SDR) family.</text>
</comment>
<dbReference type="InterPro" id="IPR057326">
    <property type="entry name" value="KR_dom"/>
</dbReference>
<dbReference type="InterPro" id="IPR036291">
    <property type="entry name" value="NAD(P)-bd_dom_sf"/>
</dbReference>
<dbReference type="NCBIfam" id="NF004792">
    <property type="entry name" value="PRK06139.1"/>
    <property type="match status" value="1"/>
</dbReference>
<evidence type="ECO:0000256" key="1">
    <source>
        <dbReference type="ARBA" id="ARBA00006484"/>
    </source>
</evidence>
<proteinExistence type="inferred from homology"/>
<dbReference type="PANTHER" id="PTHR44196:SF1">
    <property type="entry name" value="DEHYDROGENASE_REDUCTASE SDR FAMILY MEMBER 7B"/>
    <property type="match status" value="1"/>
</dbReference>
<evidence type="ECO:0000313" key="6">
    <source>
        <dbReference type="Proteomes" id="UP000637299"/>
    </source>
</evidence>
<sequence>MKNQIEDRSLEGKTVVITGGTSGVGRATAEAFALEGCNVVIAARGEKGLEDTTALLRDLGAVTLAVKTDVSVADDVKNLAEQALQFNGRIDIWINNAGVMATGKFEDMSAEAVDQVIKTNLLGYLHGAHTILPIFKKQTDGILINNISIGGWIPTPYGTAYSASKYGIRGMADALQGEVSDFPNIHVCSLYPGMQKSTGNSHSAKFSGLDFKVPPGATDPRDTAQLMVKTAKNPKKSVMPDFSTVMMKGFYKVLPGVFTNLSSGVLRLMMKPDKNKESNGNIFIPSPGPSRIYGETVLPEITRKTKMIAVGALAAGAIYLLLKRKKNS</sequence>
<dbReference type="SUPFAM" id="SSF51735">
    <property type="entry name" value="NAD(P)-binding Rossmann-fold domains"/>
    <property type="match status" value="1"/>
</dbReference>
<dbReference type="PANTHER" id="PTHR44196">
    <property type="entry name" value="DEHYDROGENASE/REDUCTASE SDR FAMILY MEMBER 7B"/>
    <property type="match status" value="1"/>
</dbReference>
<dbReference type="Pfam" id="PF00106">
    <property type="entry name" value="adh_short"/>
    <property type="match status" value="1"/>
</dbReference>
<reference evidence="5 6" key="1">
    <citation type="submission" date="2020-09" db="EMBL/GenBank/DDBJ databases">
        <title>Genome seq and assembly of Chryseobacterium sp.</title>
        <authorList>
            <person name="Chhetri G."/>
        </authorList>
    </citation>
    <scope>NUCLEOTIDE SEQUENCE [LARGE SCALE GENOMIC DNA]</scope>
    <source>
        <strain evidence="5 6">GCR10</strain>
    </source>
</reference>
<dbReference type="SMART" id="SM00822">
    <property type="entry name" value="PKS_KR"/>
    <property type="match status" value="1"/>
</dbReference>
<organism evidence="5 6">
    <name type="scientific">Chryseobacterium caseinilyticum</name>
    <dbReference type="NCBI Taxonomy" id="2771428"/>
    <lineage>
        <taxon>Bacteria</taxon>
        <taxon>Pseudomonadati</taxon>
        <taxon>Bacteroidota</taxon>
        <taxon>Flavobacteriia</taxon>
        <taxon>Flavobacteriales</taxon>
        <taxon>Weeksellaceae</taxon>
        <taxon>Chryseobacterium group</taxon>
        <taxon>Chryseobacterium</taxon>
    </lineage>
</organism>
<dbReference type="RefSeq" id="WP_191737969.1">
    <property type="nucleotide sequence ID" value="NZ_JACYFS010000007.1"/>
</dbReference>
<dbReference type="InterPro" id="IPR002347">
    <property type="entry name" value="SDR_fam"/>
</dbReference>
<protein>
    <submittedName>
        <fullName evidence="5">SDR family oxidoreductase</fullName>
    </submittedName>
</protein>
<dbReference type="EMBL" id="JACYFS010000007">
    <property type="protein sequence ID" value="MBD8084185.1"/>
    <property type="molecule type" value="Genomic_DNA"/>
</dbReference>
<feature type="domain" description="Ketoreductase" evidence="4">
    <location>
        <begin position="13"/>
        <end position="155"/>
    </location>
</feature>
<name>A0ABR8ZFV1_9FLAO</name>
<keyword evidence="2" id="KW-0560">Oxidoreductase</keyword>
<dbReference type="PRINTS" id="PR00080">
    <property type="entry name" value="SDRFAMILY"/>
</dbReference>
<dbReference type="PROSITE" id="PS00061">
    <property type="entry name" value="ADH_SHORT"/>
    <property type="match status" value="1"/>
</dbReference>
<dbReference type="Proteomes" id="UP000637299">
    <property type="component" value="Unassembled WGS sequence"/>
</dbReference>
<dbReference type="InterPro" id="IPR020904">
    <property type="entry name" value="Sc_DH/Rdtase_CS"/>
</dbReference>
<evidence type="ECO:0000259" key="4">
    <source>
        <dbReference type="SMART" id="SM00822"/>
    </source>
</evidence>